<feature type="transmembrane region" description="Helical" evidence="1">
    <location>
        <begin position="12"/>
        <end position="38"/>
    </location>
</feature>
<dbReference type="PANTHER" id="PTHR40465">
    <property type="entry name" value="CHROMOSOME 1, WHOLE GENOME SHOTGUN SEQUENCE"/>
    <property type="match status" value="1"/>
</dbReference>
<evidence type="ECO:0000256" key="1">
    <source>
        <dbReference type="SAM" id="Phobius"/>
    </source>
</evidence>
<evidence type="ECO:0000313" key="4">
    <source>
        <dbReference type="Proteomes" id="UP001218218"/>
    </source>
</evidence>
<keyword evidence="1" id="KW-0472">Membrane</keyword>
<protein>
    <recommendedName>
        <fullName evidence="2">DUF6534 domain-containing protein</fullName>
    </recommendedName>
</protein>
<accession>A0AAD6ZRK0</accession>
<comment type="caution">
    <text evidence="3">The sequence shown here is derived from an EMBL/GenBank/DDBJ whole genome shotgun (WGS) entry which is preliminary data.</text>
</comment>
<feature type="transmembrane region" description="Helical" evidence="1">
    <location>
        <begin position="202"/>
        <end position="225"/>
    </location>
</feature>
<keyword evidence="4" id="KW-1185">Reference proteome</keyword>
<feature type="domain" description="DUF6534" evidence="2">
    <location>
        <begin position="170"/>
        <end position="256"/>
    </location>
</feature>
<feature type="transmembrane region" description="Helical" evidence="1">
    <location>
        <begin position="91"/>
        <end position="110"/>
    </location>
</feature>
<organism evidence="3 4">
    <name type="scientific">Mycena albidolilacea</name>
    <dbReference type="NCBI Taxonomy" id="1033008"/>
    <lineage>
        <taxon>Eukaryota</taxon>
        <taxon>Fungi</taxon>
        <taxon>Dikarya</taxon>
        <taxon>Basidiomycota</taxon>
        <taxon>Agaricomycotina</taxon>
        <taxon>Agaricomycetes</taxon>
        <taxon>Agaricomycetidae</taxon>
        <taxon>Agaricales</taxon>
        <taxon>Marasmiineae</taxon>
        <taxon>Mycenaceae</taxon>
        <taxon>Mycena</taxon>
    </lineage>
</organism>
<dbReference type="AlphaFoldDB" id="A0AAD6ZRK0"/>
<feature type="transmembrane region" description="Helical" evidence="1">
    <location>
        <begin position="231"/>
        <end position="252"/>
    </location>
</feature>
<dbReference type="EMBL" id="JARIHO010000031">
    <property type="protein sequence ID" value="KAJ7336267.1"/>
    <property type="molecule type" value="Genomic_DNA"/>
</dbReference>
<evidence type="ECO:0000259" key="2">
    <source>
        <dbReference type="Pfam" id="PF20152"/>
    </source>
</evidence>
<dbReference type="Pfam" id="PF20152">
    <property type="entry name" value="DUF6534"/>
    <property type="match status" value="1"/>
</dbReference>
<feature type="transmembrane region" description="Helical" evidence="1">
    <location>
        <begin position="50"/>
        <end position="71"/>
    </location>
</feature>
<feature type="transmembrane region" description="Helical" evidence="1">
    <location>
        <begin position="158"/>
        <end position="181"/>
    </location>
</feature>
<dbReference type="InterPro" id="IPR045339">
    <property type="entry name" value="DUF6534"/>
</dbReference>
<feature type="transmembrane region" description="Helical" evidence="1">
    <location>
        <begin position="122"/>
        <end position="143"/>
    </location>
</feature>
<name>A0AAD6ZRK0_9AGAR</name>
<dbReference type="PANTHER" id="PTHR40465:SF1">
    <property type="entry name" value="DUF6534 DOMAIN-CONTAINING PROTEIN"/>
    <property type="match status" value="1"/>
</dbReference>
<keyword evidence="1" id="KW-0812">Transmembrane</keyword>
<sequence>MDFLTSFNPHLILGACEIGVLISYALFGVTTVQAYIYYGRFPNDSSKLKALVTFVWVCLLAQVVSAGHAIYTVTISDFGQFFRLLGPAPKSLGVTAFFGGIIGVSVQGFFSYRIYAFTKKLYIPMISWCMAFVRLLGITAYFVAELQMTSVPVYVEQWGWLLTTVWCVTAANDFTITATLVANLISHRSHIHKRTVPLVDKLVMWTIATGMLTSIMAIVVMICFVTMKYNFIWLGVYLVVPGLYSNSFLASLNSREKLRAMNDSLLISTLNFAAGLSSGPKSSVG</sequence>
<reference evidence="3" key="1">
    <citation type="submission" date="2023-03" db="EMBL/GenBank/DDBJ databases">
        <title>Massive genome expansion in bonnet fungi (Mycena s.s.) driven by repeated elements and novel gene families across ecological guilds.</title>
        <authorList>
            <consortium name="Lawrence Berkeley National Laboratory"/>
            <person name="Harder C.B."/>
            <person name="Miyauchi S."/>
            <person name="Viragh M."/>
            <person name="Kuo A."/>
            <person name="Thoen E."/>
            <person name="Andreopoulos B."/>
            <person name="Lu D."/>
            <person name="Skrede I."/>
            <person name="Drula E."/>
            <person name="Henrissat B."/>
            <person name="Morin E."/>
            <person name="Kohler A."/>
            <person name="Barry K."/>
            <person name="LaButti K."/>
            <person name="Morin E."/>
            <person name="Salamov A."/>
            <person name="Lipzen A."/>
            <person name="Mereny Z."/>
            <person name="Hegedus B."/>
            <person name="Baldrian P."/>
            <person name="Stursova M."/>
            <person name="Weitz H."/>
            <person name="Taylor A."/>
            <person name="Grigoriev I.V."/>
            <person name="Nagy L.G."/>
            <person name="Martin F."/>
            <person name="Kauserud H."/>
        </authorList>
    </citation>
    <scope>NUCLEOTIDE SEQUENCE</scope>
    <source>
        <strain evidence="3">CBHHK002</strain>
    </source>
</reference>
<proteinExistence type="predicted"/>
<evidence type="ECO:0000313" key="3">
    <source>
        <dbReference type="EMBL" id="KAJ7336267.1"/>
    </source>
</evidence>
<keyword evidence="1" id="KW-1133">Transmembrane helix</keyword>
<dbReference type="Proteomes" id="UP001218218">
    <property type="component" value="Unassembled WGS sequence"/>
</dbReference>
<gene>
    <name evidence="3" type="ORF">DFH08DRAFT_878289</name>
</gene>